<dbReference type="AlphaFoldDB" id="B6HIP7"/>
<organism evidence="2 3">
    <name type="scientific">Penicillium rubens (strain ATCC 28089 / DSM 1075 / NRRL 1951 / Wisconsin 54-1255)</name>
    <name type="common">Penicillium chrysogenum</name>
    <dbReference type="NCBI Taxonomy" id="500485"/>
    <lineage>
        <taxon>Eukaryota</taxon>
        <taxon>Fungi</taxon>
        <taxon>Dikarya</taxon>
        <taxon>Ascomycota</taxon>
        <taxon>Pezizomycotina</taxon>
        <taxon>Eurotiomycetes</taxon>
        <taxon>Eurotiomycetidae</taxon>
        <taxon>Eurotiales</taxon>
        <taxon>Aspergillaceae</taxon>
        <taxon>Penicillium</taxon>
        <taxon>Penicillium chrysogenum species complex</taxon>
    </lineage>
</organism>
<feature type="region of interest" description="Disordered" evidence="1">
    <location>
        <begin position="1"/>
        <end position="20"/>
    </location>
</feature>
<sequence length="165" mass="18369">MHILSSTGGHGRPSPKQRNHRLKASALKYTSRCARPRTVLAFLPQLTIFLNAVMAFLRVPQEVYQGRGPAETAQRVWAWNQTHPLACGSRHFPYSSSLAPVANICPPPLLEQAASEMPATPEAYDSGGLTATISWFTDTSQGLYTRFISRPRLTIETMDRFRVTL</sequence>
<dbReference type="OrthoDB" id="10432169at2759"/>
<evidence type="ECO:0000313" key="2">
    <source>
        <dbReference type="EMBL" id="CAP96811.1"/>
    </source>
</evidence>
<dbReference type="VEuPathDB" id="FungiDB:PCH_Pc21g19140"/>
<dbReference type="Proteomes" id="UP000000724">
    <property type="component" value="Contig Pc00c21"/>
</dbReference>
<reference evidence="2 3" key="1">
    <citation type="journal article" date="2008" name="Nat. Biotechnol.">
        <title>Genome sequencing and analysis of the filamentous fungus Penicillium chrysogenum.</title>
        <authorList>
            <person name="van den Berg M.A."/>
            <person name="Albang R."/>
            <person name="Albermann K."/>
            <person name="Badger J.H."/>
            <person name="Daran J.-M."/>
            <person name="Driessen A.J.M."/>
            <person name="Garcia-Estrada C."/>
            <person name="Fedorova N.D."/>
            <person name="Harris D.M."/>
            <person name="Heijne W.H.M."/>
            <person name="Joardar V.S."/>
            <person name="Kiel J.A.K.W."/>
            <person name="Kovalchuk A."/>
            <person name="Martin J.F."/>
            <person name="Nierman W.C."/>
            <person name="Nijland J.G."/>
            <person name="Pronk J.T."/>
            <person name="Roubos J.A."/>
            <person name="van der Klei I.J."/>
            <person name="van Peij N.N.M.E."/>
            <person name="Veenhuis M."/>
            <person name="von Doehren H."/>
            <person name="Wagner C."/>
            <person name="Wortman J.R."/>
            <person name="Bovenberg R.A.L."/>
        </authorList>
    </citation>
    <scope>NUCLEOTIDE SEQUENCE [LARGE SCALE GENOMIC DNA]</scope>
    <source>
        <strain evidence="3">ATCC 28089 / DSM 1075 / NRRL 1951 / Wisconsin 54-1255</strain>
    </source>
</reference>
<evidence type="ECO:0000313" key="3">
    <source>
        <dbReference type="Proteomes" id="UP000000724"/>
    </source>
</evidence>
<dbReference type="OMA" id="TATISWF"/>
<proteinExistence type="predicted"/>
<evidence type="ECO:0000256" key="1">
    <source>
        <dbReference type="SAM" id="MobiDB-lite"/>
    </source>
</evidence>
<dbReference type="HOGENOM" id="CLU_1611337_0_0_1"/>
<keyword evidence="3" id="KW-1185">Reference proteome</keyword>
<name>B6HIP7_PENRW</name>
<dbReference type="EMBL" id="AM920436">
    <property type="protein sequence ID" value="CAP96811.1"/>
    <property type="molecule type" value="Genomic_DNA"/>
</dbReference>
<gene>
    <name evidence="2" type="ORF">Pc21g19140</name>
    <name evidence="2" type="ORF">PCH_Pc21g19140</name>
</gene>
<accession>B6HIP7</accession>
<protein>
    <submittedName>
        <fullName evidence="2">Uncharacterized protein</fullName>
    </submittedName>
</protein>